<dbReference type="InterPro" id="IPR000073">
    <property type="entry name" value="AB_hydrolase_1"/>
</dbReference>
<dbReference type="PANTHER" id="PTHR43798">
    <property type="entry name" value="MONOACYLGLYCEROL LIPASE"/>
    <property type="match status" value="1"/>
</dbReference>
<dbReference type="InterPro" id="IPR029058">
    <property type="entry name" value="AB_hydrolase_fold"/>
</dbReference>
<feature type="domain" description="AB hydrolase-1" evidence="1">
    <location>
        <begin position="18"/>
        <end position="130"/>
    </location>
</feature>
<evidence type="ECO:0000313" key="3">
    <source>
        <dbReference type="Proteomes" id="UP000069771"/>
    </source>
</evidence>
<proteinExistence type="predicted"/>
<dbReference type="SUPFAM" id="SSF53474">
    <property type="entry name" value="alpha/beta-Hydrolases"/>
    <property type="match status" value="1"/>
</dbReference>
<dbReference type="Proteomes" id="UP000069771">
    <property type="component" value="Chromosome"/>
</dbReference>
<dbReference type="GO" id="GO:0016020">
    <property type="term" value="C:membrane"/>
    <property type="evidence" value="ECO:0007669"/>
    <property type="project" value="TreeGrafter"/>
</dbReference>
<keyword evidence="3" id="KW-1185">Reference proteome</keyword>
<accession>A0A140DWQ0</accession>
<dbReference type="GO" id="GO:0047372">
    <property type="term" value="F:monoacylglycerol lipase activity"/>
    <property type="evidence" value="ECO:0007669"/>
    <property type="project" value="TreeGrafter"/>
</dbReference>
<dbReference type="RefSeq" id="WP_067558304.1">
    <property type="nucleotide sequence ID" value="NZ_CP011391.1"/>
</dbReference>
<keyword evidence="2" id="KW-0378">Hydrolase</keyword>
<evidence type="ECO:0000259" key="1">
    <source>
        <dbReference type="Pfam" id="PF00561"/>
    </source>
</evidence>
<dbReference type="GeneID" id="78478555"/>
<dbReference type="STRING" id="1702221.AALO17_19430"/>
<dbReference type="PRINTS" id="PR00111">
    <property type="entry name" value="ABHYDROLASE"/>
</dbReference>
<dbReference type="GO" id="GO:0046464">
    <property type="term" value="P:acylglycerol catabolic process"/>
    <property type="evidence" value="ECO:0007669"/>
    <property type="project" value="TreeGrafter"/>
</dbReference>
<reference evidence="2 3" key="1">
    <citation type="journal article" date="2016" name="Gut Pathog.">
        <title>Whole genome sequencing of "Faecalibaculum rodentium" ALO17, isolated from C57BL/6J laboratory mouse feces.</title>
        <authorList>
            <person name="Lim S."/>
            <person name="Chang D.H."/>
            <person name="Ahn S."/>
            <person name="Kim B.C."/>
        </authorList>
    </citation>
    <scope>NUCLEOTIDE SEQUENCE [LARGE SCALE GENOMIC DNA]</scope>
    <source>
        <strain evidence="2 3">Alo17</strain>
    </source>
</reference>
<gene>
    <name evidence="2" type="ORF">AALO17_19430</name>
</gene>
<organism evidence="2 3">
    <name type="scientific">Faecalibaculum rodentium</name>
    <dbReference type="NCBI Taxonomy" id="1702221"/>
    <lineage>
        <taxon>Bacteria</taxon>
        <taxon>Bacillati</taxon>
        <taxon>Bacillota</taxon>
        <taxon>Erysipelotrichia</taxon>
        <taxon>Erysipelotrichales</taxon>
        <taxon>Erysipelotrichaceae</taxon>
        <taxon>Faecalibaculum</taxon>
    </lineage>
</organism>
<sequence>MREEGFQPAYEEAGSGIPLILLHGNGEDRSYFRHQIKDLQNLRHVYALDTRGHGLSPRGTAPFTLDQFARDLEEFMDQNGIEQAELLGFSDGANIALLFALNHPERVTKLILAGGNLFPEGMDPKDLEEVRAEYKTATGHQKELLSLMVNEPHVQPDELKKLTMPVLVTAGSEDVILEEHTRLMAESVPDSRLVILPGSHWNAAESPKAFNEMVRAFLEGE</sequence>
<dbReference type="PANTHER" id="PTHR43798:SF5">
    <property type="entry name" value="MONOACYLGLYCEROL LIPASE ABHD6"/>
    <property type="match status" value="1"/>
</dbReference>
<evidence type="ECO:0000313" key="2">
    <source>
        <dbReference type="EMBL" id="AMK55077.1"/>
    </source>
</evidence>
<dbReference type="Pfam" id="PF00561">
    <property type="entry name" value="Abhydrolase_1"/>
    <property type="match status" value="1"/>
</dbReference>
<dbReference type="Gene3D" id="3.40.50.1820">
    <property type="entry name" value="alpha/beta hydrolase"/>
    <property type="match status" value="2"/>
</dbReference>
<dbReference type="AlphaFoldDB" id="A0A140DWQ0"/>
<dbReference type="KEGG" id="fro:AALO17_19430"/>
<dbReference type="OrthoDB" id="9776303at2"/>
<dbReference type="InterPro" id="IPR050266">
    <property type="entry name" value="AB_hydrolase_sf"/>
</dbReference>
<dbReference type="EMBL" id="CP011391">
    <property type="protein sequence ID" value="AMK55077.1"/>
    <property type="molecule type" value="Genomic_DNA"/>
</dbReference>
<name>A0A140DWQ0_9FIRM</name>
<protein>
    <submittedName>
        <fullName evidence="2">Hydrolase, alpha/beta domain protein</fullName>
    </submittedName>
</protein>